<keyword evidence="1" id="KW-0812">Transmembrane</keyword>
<name>A0A9P1NA56_9PELO</name>
<dbReference type="EMBL" id="CANHGI010000005">
    <property type="protein sequence ID" value="CAI5453851.1"/>
    <property type="molecule type" value="Genomic_DNA"/>
</dbReference>
<organism evidence="3 4">
    <name type="scientific">Caenorhabditis angaria</name>
    <dbReference type="NCBI Taxonomy" id="860376"/>
    <lineage>
        <taxon>Eukaryota</taxon>
        <taxon>Metazoa</taxon>
        <taxon>Ecdysozoa</taxon>
        <taxon>Nematoda</taxon>
        <taxon>Chromadorea</taxon>
        <taxon>Rhabditida</taxon>
        <taxon>Rhabditina</taxon>
        <taxon>Rhabditomorpha</taxon>
        <taxon>Rhabditoidea</taxon>
        <taxon>Rhabditidae</taxon>
        <taxon>Peloderinae</taxon>
        <taxon>Caenorhabditis</taxon>
    </lineage>
</organism>
<gene>
    <name evidence="3" type="ORF">CAMP_LOCUS16488</name>
</gene>
<feature type="signal peptide" evidence="2">
    <location>
        <begin position="1"/>
        <end position="16"/>
    </location>
</feature>
<evidence type="ECO:0000256" key="2">
    <source>
        <dbReference type="SAM" id="SignalP"/>
    </source>
</evidence>
<feature type="chain" id="PRO_5040412583" description="Tyrosine-protein phosphatase domain-containing protein" evidence="2">
    <location>
        <begin position="17"/>
        <end position="740"/>
    </location>
</feature>
<accession>A0A9P1NA56</accession>
<reference evidence="3" key="1">
    <citation type="submission" date="2022-11" db="EMBL/GenBank/DDBJ databases">
        <authorList>
            <person name="Kikuchi T."/>
        </authorList>
    </citation>
    <scope>NUCLEOTIDE SEQUENCE</scope>
    <source>
        <strain evidence="3">PS1010</strain>
    </source>
</reference>
<keyword evidence="1" id="KW-0472">Membrane</keyword>
<evidence type="ECO:0008006" key="5">
    <source>
        <dbReference type="Google" id="ProtNLM"/>
    </source>
</evidence>
<proteinExistence type="predicted"/>
<feature type="transmembrane region" description="Helical" evidence="1">
    <location>
        <begin position="675"/>
        <end position="698"/>
    </location>
</feature>
<evidence type="ECO:0000313" key="3">
    <source>
        <dbReference type="EMBL" id="CAI5453851.1"/>
    </source>
</evidence>
<keyword evidence="4" id="KW-1185">Reference proteome</keyword>
<keyword evidence="1" id="KW-1133">Transmembrane helix</keyword>
<protein>
    <recommendedName>
        <fullName evidence="5">Tyrosine-protein phosphatase domain-containing protein</fullName>
    </recommendedName>
</protein>
<dbReference type="Proteomes" id="UP001152747">
    <property type="component" value="Unassembled WGS sequence"/>
</dbReference>
<evidence type="ECO:0000256" key="1">
    <source>
        <dbReference type="SAM" id="Phobius"/>
    </source>
</evidence>
<sequence length="740" mass="87733">MNIPIFLLLFFKLSISYQICGFKKNDRFFEIPSVPRCDASKTFNVTQTTVNVFKLKDPDTVRTTKCWNVIQTIHQYSYFLFYTNEPKIVNQREESVNLEDCKKDFENAIEVSPNIWKSEKISDEVESPFFYGEIIYTITEKWKENGTIKTFDGINVISGIEIMDNCSFLNEYCETPNVTIFWNIPEGMKETCRYELSVQTDIVITDNQVIIPQLNIFTEHEIDGTIFEKLNNKECQFSNPYLLKNGYVIDFINNLSLHLGDLVYDDENDQEFEIFRKKRELPEREYEIMLSMVAPPFKFESMIMKLFNKTKIEDIPRFETNPIKNTDVLQELKFWNVNRSCLDMRQAYYKNEGNSKLGPQLIVLKCIRIAQYEQRERKRLDSKKRLSNTEKMFRFEVRTASFSLFDRLLEEEFGKAEKDLSEYAGSSYPNFNDKDIENVQNKTKFVEEFYEIERSVIPSMKIAKTRTEKLDKYLQNLDEECEEIAQEYRIFHRLLSDDETSALRYFYKTDDLVARWFGDLLSLGECNEVKPKHIYWDHKVNGSCWKNLPVLLENNEIWYKLPGKVKDLMQQGQQVTCESVRNNVYFKNGRWETSDGKRVALQKMPIMQFQETSRDFKLFETNLEDGISFTPFLKQKYSIMFDSKLLEYVMKKDAASIQDLKSQIKKNIYRADQKWPFVVGFLCFCLIIVILIVLVCWIKICINRRKQSQGDSRIFQVTQEMETIERNDIFDEYPLPGPRR</sequence>
<evidence type="ECO:0000313" key="4">
    <source>
        <dbReference type="Proteomes" id="UP001152747"/>
    </source>
</evidence>
<keyword evidence="2" id="KW-0732">Signal</keyword>
<dbReference type="AlphaFoldDB" id="A0A9P1NA56"/>
<comment type="caution">
    <text evidence="3">The sequence shown here is derived from an EMBL/GenBank/DDBJ whole genome shotgun (WGS) entry which is preliminary data.</text>
</comment>